<evidence type="ECO:0000256" key="1">
    <source>
        <dbReference type="SAM" id="Phobius"/>
    </source>
</evidence>
<feature type="transmembrane region" description="Helical" evidence="1">
    <location>
        <begin position="243"/>
        <end position="261"/>
    </location>
</feature>
<accession>A0A2S9XTS4</accession>
<name>A0A2S9XTS4_9BACT</name>
<feature type="transmembrane region" description="Helical" evidence="1">
    <location>
        <begin position="267"/>
        <end position="285"/>
    </location>
</feature>
<feature type="transmembrane region" description="Helical" evidence="1">
    <location>
        <begin position="177"/>
        <end position="197"/>
    </location>
</feature>
<gene>
    <name evidence="2" type="ORF">ENSA7_70570</name>
</gene>
<feature type="transmembrane region" description="Helical" evidence="1">
    <location>
        <begin position="89"/>
        <end position="115"/>
    </location>
</feature>
<keyword evidence="1" id="KW-0812">Transmembrane</keyword>
<keyword evidence="1" id="KW-0472">Membrane</keyword>
<organism evidence="2 3">
    <name type="scientific">Enhygromyxa salina</name>
    <dbReference type="NCBI Taxonomy" id="215803"/>
    <lineage>
        <taxon>Bacteria</taxon>
        <taxon>Pseudomonadati</taxon>
        <taxon>Myxococcota</taxon>
        <taxon>Polyangia</taxon>
        <taxon>Nannocystales</taxon>
        <taxon>Nannocystaceae</taxon>
        <taxon>Enhygromyxa</taxon>
    </lineage>
</organism>
<reference evidence="2 3" key="1">
    <citation type="submission" date="2018-03" db="EMBL/GenBank/DDBJ databases">
        <title>Draft Genome Sequences of the Obligatory Marine Myxobacteria Enhygromyxa salina SWB007.</title>
        <authorList>
            <person name="Poehlein A."/>
            <person name="Moghaddam J.A."/>
            <person name="Harms H."/>
            <person name="Alanjari M."/>
            <person name="Koenig G.M."/>
            <person name="Daniel R."/>
            <person name="Schaeberle T.F."/>
        </authorList>
    </citation>
    <scope>NUCLEOTIDE SEQUENCE [LARGE SCALE GENOMIC DNA]</scope>
    <source>
        <strain evidence="2 3">SWB007</strain>
    </source>
</reference>
<evidence type="ECO:0000313" key="3">
    <source>
        <dbReference type="Proteomes" id="UP000238823"/>
    </source>
</evidence>
<feature type="transmembrane region" description="Helical" evidence="1">
    <location>
        <begin position="203"/>
        <end position="222"/>
    </location>
</feature>
<dbReference type="Proteomes" id="UP000238823">
    <property type="component" value="Unassembled WGS sequence"/>
</dbReference>
<dbReference type="AlphaFoldDB" id="A0A2S9XTS4"/>
<protein>
    <submittedName>
        <fullName evidence="2">Uncharacterized protein</fullName>
    </submittedName>
</protein>
<dbReference type="EMBL" id="PVNL01000135">
    <property type="protein sequence ID" value="PRP96243.1"/>
    <property type="molecule type" value="Genomic_DNA"/>
</dbReference>
<proteinExistence type="predicted"/>
<evidence type="ECO:0000313" key="2">
    <source>
        <dbReference type="EMBL" id="PRP96243.1"/>
    </source>
</evidence>
<comment type="caution">
    <text evidence="2">The sequence shown here is derived from an EMBL/GenBank/DDBJ whole genome shotgun (WGS) entry which is preliminary data.</text>
</comment>
<feature type="transmembrane region" description="Helical" evidence="1">
    <location>
        <begin position="26"/>
        <end position="47"/>
    </location>
</feature>
<feature type="transmembrane region" description="Helical" evidence="1">
    <location>
        <begin position="59"/>
        <end position="77"/>
    </location>
</feature>
<keyword evidence="1" id="KW-1133">Transmembrane helix</keyword>
<sequence>MTEPKSEKPPLRPAYRMSGIARPVDPAYATNKAVLVLVPLVLVFWVVTSLLDGVAVGEAMQAGFNVTLTVFLTWALTRELSPDDNLAAFIAVGLALAVWPRVGAQSLLILAMALLAARLLNRSTGKPAELGDSVIAMIGFAAGTWLVSWTLGVVGVLALGFDALLPVPGEQQQRRRHLGFAGALALVVVARIIVGIAPLGLPAHSPVFATIAGLCAIAAGLYPRPRSLGDVDAQPLSHLRVRAGLAAGLLATVLVSIDSGIRLQSVASLWVCMLAVPVGLPILALRRRKG</sequence>
<feature type="transmembrane region" description="Helical" evidence="1">
    <location>
        <begin position="135"/>
        <end position="165"/>
    </location>
</feature>
<dbReference type="RefSeq" id="WP_181234428.1">
    <property type="nucleotide sequence ID" value="NZ_PVNL01000135.1"/>
</dbReference>